<proteinExistence type="predicted"/>
<accession>A0A1T4PE79</accession>
<reference evidence="1 2" key="1">
    <citation type="submission" date="2017-02" db="EMBL/GenBank/DDBJ databases">
        <authorList>
            <person name="Peterson S.W."/>
        </authorList>
    </citation>
    <scope>NUCLEOTIDE SEQUENCE [LARGE SCALE GENOMIC DNA]</scope>
    <source>
        <strain evidence="1 2">DSM 45154</strain>
    </source>
</reference>
<name>A0A1T4PE79_9ACTN</name>
<evidence type="ECO:0000313" key="1">
    <source>
        <dbReference type="EMBL" id="SJZ89661.1"/>
    </source>
</evidence>
<dbReference type="AlphaFoldDB" id="A0A1T4PE79"/>
<dbReference type="RefSeq" id="WP_268805286.1">
    <property type="nucleotide sequence ID" value="NZ_FUWS01000004.1"/>
</dbReference>
<dbReference type="STRING" id="1122192.SAMN02745673_01763"/>
<dbReference type="EMBL" id="FUWS01000004">
    <property type="protein sequence ID" value="SJZ89661.1"/>
    <property type="molecule type" value="Genomic_DNA"/>
</dbReference>
<gene>
    <name evidence="1" type="ORF">SAMN02745673_01763</name>
</gene>
<sequence>MADLIKQIDALRSEDIAETVAFVAAVPEHVNLAETTVLPTEQVI</sequence>
<keyword evidence="2" id="KW-1185">Reference proteome</keyword>
<organism evidence="1 2">
    <name type="scientific">Marinactinospora thermotolerans DSM 45154</name>
    <dbReference type="NCBI Taxonomy" id="1122192"/>
    <lineage>
        <taxon>Bacteria</taxon>
        <taxon>Bacillati</taxon>
        <taxon>Actinomycetota</taxon>
        <taxon>Actinomycetes</taxon>
        <taxon>Streptosporangiales</taxon>
        <taxon>Nocardiopsidaceae</taxon>
        <taxon>Marinactinospora</taxon>
    </lineage>
</organism>
<evidence type="ECO:0000313" key="2">
    <source>
        <dbReference type="Proteomes" id="UP000190637"/>
    </source>
</evidence>
<protein>
    <submittedName>
        <fullName evidence="1">Uncharacterized protein</fullName>
    </submittedName>
</protein>
<dbReference type="Proteomes" id="UP000190637">
    <property type="component" value="Unassembled WGS sequence"/>
</dbReference>